<comment type="caution">
    <text evidence="7">The sequence shown here is derived from an EMBL/GenBank/DDBJ whole genome shotgun (WGS) entry which is preliminary data.</text>
</comment>
<organism evidence="7 8">
    <name type="scientific">Listeria floridensis FSL S10-1187</name>
    <dbReference type="NCBI Taxonomy" id="1265817"/>
    <lineage>
        <taxon>Bacteria</taxon>
        <taxon>Bacillati</taxon>
        <taxon>Bacillota</taxon>
        <taxon>Bacilli</taxon>
        <taxon>Bacillales</taxon>
        <taxon>Listeriaceae</taxon>
        <taxon>Listeria</taxon>
    </lineage>
</organism>
<name>A0ABP3AXY9_9LIST</name>
<evidence type="ECO:0000256" key="3">
    <source>
        <dbReference type="ARBA" id="ARBA00022741"/>
    </source>
</evidence>
<evidence type="ECO:0000256" key="4">
    <source>
        <dbReference type="ARBA" id="ARBA00022840"/>
    </source>
</evidence>
<dbReference type="GO" id="GO:0003989">
    <property type="term" value="F:acetyl-CoA carboxylase activity"/>
    <property type="evidence" value="ECO:0007669"/>
    <property type="project" value="UniProtKB-EC"/>
</dbReference>
<dbReference type="PANTHER" id="PTHR18866:SF33">
    <property type="entry name" value="METHYLCROTONOYL-COA CARBOXYLASE SUBUNIT ALPHA, MITOCHONDRIAL-RELATED"/>
    <property type="match status" value="1"/>
</dbReference>
<keyword evidence="3" id="KW-0547">Nucleotide-binding</keyword>
<accession>A0ABP3AXY9</accession>
<dbReference type="Proteomes" id="UP000019249">
    <property type="component" value="Unassembled WGS sequence"/>
</dbReference>
<keyword evidence="8" id="KW-1185">Reference proteome</keyword>
<dbReference type="EMBL" id="AODF01000015">
    <property type="protein sequence ID" value="EUJ31784.1"/>
    <property type="molecule type" value="Genomic_DNA"/>
</dbReference>
<proteinExistence type="predicted"/>
<dbReference type="Pfam" id="PF00289">
    <property type="entry name" value="Biotin_carb_N"/>
    <property type="match status" value="1"/>
</dbReference>
<dbReference type="PANTHER" id="PTHR18866">
    <property type="entry name" value="CARBOXYLASE:PYRUVATE/ACETYL-COA/PROPIONYL-COA CARBOXYLASE"/>
    <property type="match status" value="1"/>
</dbReference>
<feature type="domain" description="Biotin carboxylation" evidence="6">
    <location>
        <begin position="1"/>
        <end position="157"/>
    </location>
</feature>
<dbReference type="InterPro" id="IPR050856">
    <property type="entry name" value="Biotin_carboxylase_complex"/>
</dbReference>
<evidence type="ECO:0000259" key="6">
    <source>
        <dbReference type="PROSITE" id="PS50979"/>
    </source>
</evidence>
<keyword evidence="4" id="KW-0067">ATP-binding</keyword>
<dbReference type="InterPro" id="IPR011764">
    <property type="entry name" value="Biotin_carboxylation_dom"/>
</dbReference>
<dbReference type="InterPro" id="IPR005481">
    <property type="entry name" value="BC-like_N"/>
</dbReference>
<sequence>MIKKVLVANRGEIAVRIIRAAKELGIETVAIYSEPDRDALHSQLADEAYCVGPAASKESYLNMSNIISAAVLTNCDAIHPGYGFLAENADFAELCADCNITFIGPSAEAISQMGTKDVARETMRKAGVPVVPGSQGIVQDAEEGKKNRIKNRLSGYY</sequence>
<dbReference type="EC" id="6.3.4.14" evidence="1"/>
<evidence type="ECO:0000256" key="1">
    <source>
        <dbReference type="ARBA" id="ARBA00013263"/>
    </source>
</evidence>
<evidence type="ECO:0000313" key="8">
    <source>
        <dbReference type="Proteomes" id="UP000019249"/>
    </source>
</evidence>
<dbReference type="PROSITE" id="PS50979">
    <property type="entry name" value="BC"/>
    <property type="match status" value="1"/>
</dbReference>
<dbReference type="SUPFAM" id="SSF52440">
    <property type="entry name" value="PreATP-grasp domain"/>
    <property type="match status" value="1"/>
</dbReference>
<protein>
    <recommendedName>
        <fullName evidence="1">biotin carboxylase</fullName>
        <ecNumber evidence="1">6.3.4.14</ecNumber>
    </recommendedName>
</protein>
<keyword evidence="2 7" id="KW-0436">Ligase</keyword>
<evidence type="ECO:0000313" key="7">
    <source>
        <dbReference type="EMBL" id="EUJ31784.1"/>
    </source>
</evidence>
<evidence type="ECO:0000256" key="2">
    <source>
        <dbReference type="ARBA" id="ARBA00022598"/>
    </source>
</evidence>
<dbReference type="InterPro" id="IPR016185">
    <property type="entry name" value="PreATP-grasp_dom_sf"/>
</dbReference>
<reference evidence="7 8" key="1">
    <citation type="journal article" date="2014" name="Int. J. Syst. Evol. Microbiol.">
        <title>Listeria floridensis sp. nov., Listeria aquatica sp. nov., Listeria cornellensis sp. nov., Listeria riparia sp. nov. and Listeria grandensis sp. nov., from agricultural and natural environments.</title>
        <authorList>
            <person name="den Bakker H.C."/>
            <person name="Warchocki S."/>
            <person name="Wright E.M."/>
            <person name="Allred A.F."/>
            <person name="Ahlstrom C."/>
            <person name="Manuel C.S."/>
            <person name="Stasiewicz M.J."/>
            <person name="Burrell A."/>
            <person name="Roof S."/>
            <person name="Strawn L."/>
            <person name="Fortes E.D."/>
            <person name="Nightingale K.K."/>
            <person name="Kephart D."/>
            <person name="Wiedmann M."/>
        </authorList>
    </citation>
    <scope>NUCLEOTIDE SEQUENCE [LARGE SCALE GENOMIC DNA]</scope>
    <source>
        <strain evidence="7 8">FSL S10-1187</strain>
    </source>
</reference>
<evidence type="ECO:0000256" key="5">
    <source>
        <dbReference type="ARBA" id="ARBA00023267"/>
    </source>
</evidence>
<dbReference type="Gene3D" id="3.30.470.20">
    <property type="entry name" value="ATP-grasp fold, B domain"/>
    <property type="match status" value="1"/>
</dbReference>
<keyword evidence="5" id="KW-0092">Biotin</keyword>
<gene>
    <name evidence="7" type="ORF">MFLO_08232</name>
</gene>